<reference evidence="1 2" key="1">
    <citation type="submission" date="2024-08" db="EMBL/GenBank/DDBJ databases">
        <title>Gnathostoma spinigerum genome.</title>
        <authorList>
            <person name="Gonzalez-Bertolin B."/>
            <person name="Monzon S."/>
            <person name="Zaballos A."/>
            <person name="Jimenez P."/>
            <person name="Dekumyoy P."/>
            <person name="Varona S."/>
            <person name="Cuesta I."/>
            <person name="Sumanam S."/>
            <person name="Adisakwattana P."/>
            <person name="Gasser R.B."/>
            <person name="Hernandez-Gonzalez A."/>
            <person name="Young N.D."/>
            <person name="Perteguer M.J."/>
        </authorList>
    </citation>
    <scope>NUCLEOTIDE SEQUENCE [LARGE SCALE GENOMIC DNA]</scope>
    <source>
        <strain evidence="1">AL3</strain>
        <tissue evidence="1">Liver</tissue>
    </source>
</reference>
<accession>A0ABD6E8P3</accession>
<evidence type="ECO:0000313" key="2">
    <source>
        <dbReference type="Proteomes" id="UP001608902"/>
    </source>
</evidence>
<organism evidence="1 2">
    <name type="scientific">Gnathostoma spinigerum</name>
    <dbReference type="NCBI Taxonomy" id="75299"/>
    <lineage>
        <taxon>Eukaryota</taxon>
        <taxon>Metazoa</taxon>
        <taxon>Ecdysozoa</taxon>
        <taxon>Nematoda</taxon>
        <taxon>Chromadorea</taxon>
        <taxon>Rhabditida</taxon>
        <taxon>Spirurina</taxon>
        <taxon>Gnathostomatomorpha</taxon>
        <taxon>Gnathostomatoidea</taxon>
        <taxon>Gnathostomatidae</taxon>
        <taxon>Gnathostoma</taxon>
    </lineage>
</organism>
<dbReference type="Proteomes" id="UP001608902">
    <property type="component" value="Unassembled WGS sequence"/>
</dbReference>
<proteinExistence type="predicted"/>
<protein>
    <submittedName>
        <fullName evidence="1">Uncharacterized protein</fullName>
    </submittedName>
</protein>
<evidence type="ECO:0000313" key="1">
    <source>
        <dbReference type="EMBL" id="MFH4973721.1"/>
    </source>
</evidence>
<gene>
    <name evidence="1" type="ORF">AB6A40_000430</name>
</gene>
<dbReference type="EMBL" id="JBGFUD010000117">
    <property type="protein sequence ID" value="MFH4973721.1"/>
    <property type="molecule type" value="Genomic_DNA"/>
</dbReference>
<name>A0ABD6E8P3_9BILA</name>
<comment type="caution">
    <text evidence="1">The sequence shown here is derived from an EMBL/GenBank/DDBJ whole genome shotgun (WGS) entry which is preliminary data.</text>
</comment>
<dbReference type="AlphaFoldDB" id="A0ABD6E8P3"/>
<keyword evidence="2" id="KW-1185">Reference proteome</keyword>
<sequence length="191" mass="21905">MSTGSFDSSYLKKPRRTKCGEIDRWESVILYDGHCNEVGRMHCRGFHLGYRSSNNKIFHLPVHFSERRVLYNSTICGGYYSRPLLASIPESSSFIYSQPFYHRKEYFMTHKFSVISGGSGNRLRTLKESREELLSGGYLPPVRTIRGLVPFQTLCGSIVERKCTAFLCHTYLKCSPSQGMFMLTNGLFAQR</sequence>